<dbReference type="Gene3D" id="3.40.50.2300">
    <property type="match status" value="1"/>
</dbReference>
<dbReference type="Proteomes" id="UP000006732">
    <property type="component" value="Chromosome"/>
</dbReference>
<feature type="domain" description="Histidine kinase" evidence="6">
    <location>
        <begin position="386"/>
        <end position="602"/>
    </location>
</feature>
<dbReference type="PANTHER" id="PTHR43065:SF42">
    <property type="entry name" value="TWO-COMPONENT SENSOR PPRA"/>
    <property type="match status" value="1"/>
</dbReference>
<sequence length="748" mass="82017">MKRHDTSVTKIIVLTLVAVMTIVLSAFGSANYYWERSQRTGDLEYHLTVISSQLASSLALPLWNFDTKQVDKVIESTMRHPDVFGVIVRGADGVAGISGFVRDPQWRAVPSKGEIRNRGLLSRTEKISIHGSQVGVVHLFMTPRFLERSMHRFAINNIVAIVTLNVFLVFIPFQLIRRNVIIPLQAIETYALKVSSGEAEAADVPEGDFFGELNNLNRSIVGMTRSLAEARQEQVRKTAEQVLRESETILRAFIDVMPVGVRWSDSDDVIKHVNTCFIEMFGYTAADIPTLDEWFLRAYPDPDRREYISSRRKAVVRAALVDGTPIQPLESIIACKDGSDRHVIVNTQFSRDLRLDIFTDITERESLQNRLLNAQRLESLGVLAGGIAHDFNNILTGIMGNISMARMVLAMPGKSDKLLDNAEKAALRATELATQLLTFAKGGAPVKKTVSIRKIVDESLSLAIRGTNVKGVVQLPDSLHDIEADEGQVSQVFNNIVINAVQAMPGGGEISVHGMNVVLGSENRFILPPGDYVKLSFTDQGCGMPEDVRKKIFDPYFTTKSHGMGLGLASVHSIVKRHGGYIDVRSTIGEGTTFTLLLPSTGKTSLEEETGERVTQCDVPAEGAVLVMDDEEMIRELAAEILGHLGYEVTTCASGEEAIRMYLGAKEGNKPFSYVIMDLTVPGGMGGRESAAEILAFDPCARLIASSGYSNNPVMASFRDYGFCGAIVKPYTPAELARVVHSIVAARV</sequence>
<evidence type="ECO:0000259" key="7">
    <source>
        <dbReference type="PROSITE" id="PS50110"/>
    </source>
</evidence>
<dbReference type="STRING" id="338966.Ppro_0066"/>
<dbReference type="GO" id="GO:0000155">
    <property type="term" value="F:phosphorelay sensor kinase activity"/>
    <property type="evidence" value="ECO:0007669"/>
    <property type="project" value="InterPro"/>
</dbReference>
<dbReference type="InterPro" id="IPR003594">
    <property type="entry name" value="HATPase_dom"/>
</dbReference>
<dbReference type="InterPro" id="IPR005467">
    <property type="entry name" value="His_kinase_dom"/>
</dbReference>
<dbReference type="PROSITE" id="PS50110">
    <property type="entry name" value="RESPONSE_REGULATORY"/>
    <property type="match status" value="1"/>
</dbReference>
<dbReference type="SMART" id="SM00388">
    <property type="entry name" value="HisKA"/>
    <property type="match status" value="1"/>
</dbReference>
<dbReference type="InterPro" id="IPR036890">
    <property type="entry name" value="HATPase_C_sf"/>
</dbReference>
<evidence type="ECO:0000256" key="1">
    <source>
        <dbReference type="ARBA" id="ARBA00000085"/>
    </source>
</evidence>
<dbReference type="eggNOG" id="COG4191">
    <property type="taxonomic scope" value="Bacteria"/>
</dbReference>
<comment type="catalytic activity">
    <reaction evidence="1">
        <text>ATP + protein L-histidine = ADP + protein N-phospho-L-histidine.</text>
        <dbReference type="EC" id="2.7.13.3"/>
    </reaction>
</comment>
<feature type="domain" description="Response regulatory" evidence="7">
    <location>
        <begin position="624"/>
        <end position="744"/>
    </location>
</feature>
<dbReference type="Pfam" id="PF00072">
    <property type="entry name" value="Response_reg"/>
    <property type="match status" value="1"/>
</dbReference>
<dbReference type="PANTHER" id="PTHR43065">
    <property type="entry name" value="SENSOR HISTIDINE KINASE"/>
    <property type="match status" value="1"/>
</dbReference>
<dbReference type="KEGG" id="ppd:Ppro_0066"/>
<dbReference type="Pfam" id="PF13188">
    <property type="entry name" value="PAS_8"/>
    <property type="match status" value="1"/>
</dbReference>
<dbReference type="PROSITE" id="PS50109">
    <property type="entry name" value="HIS_KIN"/>
    <property type="match status" value="1"/>
</dbReference>
<dbReference type="InterPro" id="IPR011006">
    <property type="entry name" value="CheY-like_superfamily"/>
</dbReference>
<dbReference type="Gene3D" id="3.30.450.20">
    <property type="entry name" value="PAS domain"/>
    <property type="match status" value="1"/>
</dbReference>
<organism evidence="9 10">
    <name type="scientific">Pelobacter propionicus (strain DSM 2379 / NBRC 103807 / OttBd1)</name>
    <dbReference type="NCBI Taxonomy" id="338966"/>
    <lineage>
        <taxon>Bacteria</taxon>
        <taxon>Pseudomonadati</taxon>
        <taxon>Thermodesulfobacteriota</taxon>
        <taxon>Desulfuromonadia</taxon>
        <taxon>Desulfuromonadales</taxon>
        <taxon>Desulfuromonadaceae</taxon>
        <taxon>Pelobacter</taxon>
    </lineage>
</organism>
<feature type="domain" description="PAS" evidence="8">
    <location>
        <begin position="246"/>
        <end position="319"/>
    </location>
</feature>
<dbReference type="SMART" id="SM00387">
    <property type="entry name" value="HATPase_c"/>
    <property type="match status" value="1"/>
</dbReference>
<protein>
    <recommendedName>
        <fullName evidence="2">histidine kinase</fullName>
        <ecNumber evidence="2">2.7.13.3</ecNumber>
    </recommendedName>
</protein>
<dbReference type="PROSITE" id="PS50112">
    <property type="entry name" value="PAS"/>
    <property type="match status" value="1"/>
</dbReference>
<dbReference type="InterPro" id="IPR035965">
    <property type="entry name" value="PAS-like_dom_sf"/>
</dbReference>
<keyword evidence="5" id="KW-0812">Transmembrane</keyword>
<evidence type="ECO:0000259" key="8">
    <source>
        <dbReference type="PROSITE" id="PS50112"/>
    </source>
</evidence>
<evidence type="ECO:0000256" key="2">
    <source>
        <dbReference type="ARBA" id="ARBA00012438"/>
    </source>
</evidence>
<dbReference type="InterPro" id="IPR004358">
    <property type="entry name" value="Sig_transdc_His_kin-like_C"/>
</dbReference>
<feature type="transmembrane region" description="Helical" evidence="5">
    <location>
        <begin position="153"/>
        <end position="173"/>
    </location>
</feature>
<dbReference type="eggNOG" id="COG0784">
    <property type="taxonomic scope" value="Bacteria"/>
</dbReference>
<dbReference type="OrthoDB" id="9761263at2"/>
<dbReference type="Pfam" id="PF02518">
    <property type="entry name" value="HATPase_c"/>
    <property type="match status" value="1"/>
</dbReference>
<dbReference type="SUPFAM" id="SSF47384">
    <property type="entry name" value="Homodimeric domain of signal transducing histidine kinase"/>
    <property type="match status" value="1"/>
</dbReference>
<dbReference type="CDD" id="cd00082">
    <property type="entry name" value="HisKA"/>
    <property type="match status" value="1"/>
</dbReference>
<dbReference type="SUPFAM" id="SSF55874">
    <property type="entry name" value="ATPase domain of HSP90 chaperone/DNA topoisomerase II/histidine kinase"/>
    <property type="match status" value="1"/>
</dbReference>
<keyword evidence="10" id="KW-1185">Reference proteome</keyword>
<evidence type="ECO:0000256" key="4">
    <source>
        <dbReference type="PROSITE-ProRule" id="PRU00169"/>
    </source>
</evidence>
<dbReference type="InterPro" id="IPR001789">
    <property type="entry name" value="Sig_transdc_resp-reg_receiver"/>
</dbReference>
<dbReference type="InterPro" id="IPR000014">
    <property type="entry name" value="PAS"/>
</dbReference>
<accession>A1AK36</accession>
<evidence type="ECO:0000313" key="9">
    <source>
        <dbReference type="EMBL" id="ABK97706.1"/>
    </source>
</evidence>
<keyword evidence="9" id="KW-0418">Kinase</keyword>
<evidence type="ECO:0000256" key="3">
    <source>
        <dbReference type="ARBA" id="ARBA00022553"/>
    </source>
</evidence>
<dbReference type="SUPFAM" id="SSF52172">
    <property type="entry name" value="CheY-like"/>
    <property type="match status" value="1"/>
</dbReference>
<reference evidence="9 10" key="1">
    <citation type="submission" date="2006-10" db="EMBL/GenBank/DDBJ databases">
        <title>Complete sequence of chromosome of Pelobacter propionicus DSM 2379.</title>
        <authorList>
            <consortium name="US DOE Joint Genome Institute"/>
            <person name="Copeland A."/>
            <person name="Lucas S."/>
            <person name="Lapidus A."/>
            <person name="Barry K."/>
            <person name="Detter J.C."/>
            <person name="Glavina del Rio T."/>
            <person name="Hammon N."/>
            <person name="Israni S."/>
            <person name="Dalin E."/>
            <person name="Tice H."/>
            <person name="Pitluck S."/>
            <person name="Saunders E."/>
            <person name="Brettin T."/>
            <person name="Bruce D."/>
            <person name="Han C."/>
            <person name="Tapia R."/>
            <person name="Schmutz J."/>
            <person name="Larimer F."/>
            <person name="Land M."/>
            <person name="Hauser L."/>
            <person name="Kyrpides N."/>
            <person name="Kim E."/>
            <person name="Lovley D."/>
            <person name="Richardson P."/>
        </authorList>
    </citation>
    <scope>NUCLEOTIDE SEQUENCE [LARGE SCALE GENOMIC DNA]</scope>
    <source>
        <strain evidence="10">DSM 2379 / NBRC 103807 / OttBd1</strain>
    </source>
</reference>
<proteinExistence type="predicted"/>
<dbReference type="CDD" id="cd17546">
    <property type="entry name" value="REC_hyHK_CKI1_RcsC-like"/>
    <property type="match status" value="1"/>
</dbReference>
<evidence type="ECO:0000313" key="10">
    <source>
        <dbReference type="Proteomes" id="UP000006732"/>
    </source>
</evidence>
<dbReference type="Pfam" id="PF00512">
    <property type="entry name" value="HisKA"/>
    <property type="match status" value="1"/>
</dbReference>
<keyword evidence="9" id="KW-0808">Transferase</keyword>
<evidence type="ECO:0000256" key="5">
    <source>
        <dbReference type="SAM" id="Phobius"/>
    </source>
</evidence>
<dbReference type="NCBIfam" id="TIGR00229">
    <property type="entry name" value="sensory_box"/>
    <property type="match status" value="1"/>
</dbReference>
<gene>
    <name evidence="9" type="ordered locus">Ppro_0066</name>
</gene>
<dbReference type="SMART" id="SM00448">
    <property type="entry name" value="REC"/>
    <property type="match status" value="1"/>
</dbReference>
<name>A1AK36_PELPD</name>
<keyword evidence="5" id="KW-0472">Membrane</keyword>
<feature type="modified residue" description="4-aspartylphosphate" evidence="4">
    <location>
        <position position="678"/>
    </location>
</feature>
<dbReference type="InterPro" id="IPR003661">
    <property type="entry name" value="HisK_dim/P_dom"/>
</dbReference>
<dbReference type="AlphaFoldDB" id="A1AK36"/>
<dbReference type="Gene3D" id="3.30.565.10">
    <property type="entry name" value="Histidine kinase-like ATPase, C-terminal domain"/>
    <property type="match status" value="1"/>
</dbReference>
<dbReference type="EC" id="2.7.13.3" evidence="2"/>
<dbReference type="PRINTS" id="PR00344">
    <property type="entry name" value="BCTRLSENSOR"/>
</dbReference>
<dbReference type="EMBL" id="CP000482">
    <property type="protein sequence ID" value="ABK97706.1"/>
    <property type="molecule type" value="Genomic_DNA"/>
</dbReference>
<evidence type="ECO:0000259" key="6">
    <source>
        <dbReference type="PROSITE" id="PS50109"/>
    </source>
</evidence>
<dbReference type="SUPFAM" id="SSF55785">
    <property type="entry name" value="PYP-like sensor domain (PAS domain)"/>
    <property type="match status" value="1"/>
</dbReference>
<dbReference type="HOGENOM" id="CLU_000445_114_51_7"/>
<keyword evidence="5" id="KW-1133">Transmembrane helix</keyword>
<dbReference type="InterPro" id="IPR036097">
    <property type="entry name" value="HisK_dim/P_sf"/>
</dbReference>
<feature type="transmembrane region" description="Helical" evidence="5">
    <location>
        <begin position="12"/>
        <end position="33"/>
    </location>
</feature>
<keyword evidence="3 4" id="KW-0597">Phosphoprotein</keyword>
<dbReference type="Gene3D" id="1.10.287.130">
    <property type="match status" value="1"/>
</dbReference>